<organism evidence="3 4">
    <name type="scientific">Enterovibrio norvegicus DSM 15893</name>
    <dbReference type="NCBI Taxonomy" id="1121869"/>
    <lineage>
        <taxon>Bacteria</taxon>
        <taxon>Pseudomonadati</taxon>
        <taxon>Pseudomonadota</taxon>
        <taxon>Gammaproteobacteria</taxon>
        <taxon>Vibrionales</taxon>
        <taxon>Vibrionaceae</taxon>
        <taxon>Enterovibrio</taxon>
    </lineage>
</organism>
<dbReference type="SMART" id="SM00052">
    <property type="entry name" value="EAL"/>
    <property type="match status" value="1"/>
</dbReference>
<reference evidence="3 4" key="1">
    <citation type="submission" date="2016-10" db="EMBL/GenBank/DDBJ databases">
        <authorList>
            <person name="de Groot N.N."/>
        </authorList>
    </citation>
    <scope>NUCLEOTIDE SEQUENCE [LARGE SCALE GENOMIC DNA]</scope>
    <source>
        <strain evidence="3 4">DSM 15893</strain>
    </source>
</reference>
<evidence type="ECO:0000313" key="3">
    <source>
        <dbReference type="EMBL" id="SFP80265.1"/>
    </source>
</evidence>
<dbReference type="PANTHER" id="PTHR33121">
    <property type="entry name" value="CYCLIC DI-GMP PHOSPHODIESTERASE PDEF"/>
    <property type="match status" value="1"/>
</dbReference>
<evidence type="ECO:0000313" key="4">
    <source>
        <dbReference type="Proteomes" id="UP000182692"/>
    </source>
</evidence>
<dbReference type="Pfam" id="PF00563">
    <property type="entry name" value="EAL"/>
    <property type="match status" value="1"/>
</dbReference>
<dbReference type="STRING" id="1121869.SAMN03084138_03152"/>
<dbReference type="SUPFAM" id="SSF55073">
    <property type="entry name" value="Nucleotide cyclase"/>
    <property type="match status" value="1"/>
</dbReference>
<dbReference type="CDD" id="cd01948">
    <property type="entry name" value="EAL"/>
    <property type="match status" value="1"/>
</dbReference>
<dbReference type="OrthoDB" id="5894408at2"/>
<dbReference type="GO" id="GO:0071111">
    <property type="term" value="F:cyclic-guanylate-specific phosphodiesterase activity"/>
    <property type="evidence" value="ECO:0007669"/>
    <property type="project" value="InterPro"/>
</dbReference>
<dbReference type="Proteomes" id="UP000182692">
    <property type="component" value="Unassembled WGS sequence"/>
</dbReference>
<dbReference type="InterPro" id="IPR029787">
    <property type="entry name" value="Nucleotide_cyclase"/>
</dbReference>
<evidence type="ECO:0000259" key="1">
    <source>
        <dbReference type="PROSITE" id="PS50883"/>
    </source>
</evidence>
<dbReference type="InterPro" id="IPR000160">
    <property type="entry name" value="GGDEF_dom"/>
</dbReference>
<dbReference type="Gene3D" id="3.30.70.270">
    <property type="match status" value="1"/>
</dbReference>
<sequence length="644" mass="72662">MIANRFSLFLAFTLTTLALLFSFSLQLHWNVQQQQNQLVQYADDLSSQLSSTLPVFISHNDRDAIVRIVEASLTPHVKSLTLVDLITSEQATWSGETVNTPTSSLSFATISPIERQVDLRHEGIPIASLAITVAPNKETQIAWLHAIKTLGIHAVYLFITFSIAAFFMGRQRRAIRDVAQTLTAMSDNGFLPLKTSKRSGIATLDHAMEYFGRHAQRLLQSSNSELKRLRKSMMFDAVSGLYNKQYFIHQLNSWMDEGEDTQGAVFIIQVDWLEHVYRQYGYSVRDETWRLLSHSLQDVAIQDSNACLARFGEKELAIFLPEYNDEESRKVLHAVISALNNEAVMAGFSANKDVHIGVVHAHGKSSSDMLSFADNALQHAIEKNEVFIFHQGTNEHVIAREAWRELLSEAIDKRLLRLKSQPVYTLGESASIFHREVFTQTLIEHTWHSAGRIMPYINFFSKGADLDRAIIETLIQQHHQRPIQGKVALNLSTTSLRDGAFIDWLCNVVRNTLPSEYLHFEISEASARADLNACLLFSKKMKACGVSIGIDHFGRYLESVEYLAAIKPHYVKLDQAFTQTQSSTNQLFTITLANIAESLNITVIATGVKNTALLERLDPMLIHAYQGFIHPPTPIIEDELQPQR</sequence>
<gene>
    <name evidence="3" type="ORF">SAMN03084138_03152</name>
</gene>
<dbReference type="Pfam" id="PF00990">
    <property type="entry name" value="GGDEF"/>
    <property type="match status" value="1"/>
</dbReference>
<dbReference type="PROSITE" id="PS50883">
    <property type="entry name" value="EAL"/>
    <property type="match status" value="1"/>
</dbReference>
<protein>
    <submittedName>
        <fullName evidence="3">Diguanylate cyclase (GGDEF) domain-containing protein</fullName>
    </submittedName>
</protein>
<dbReference type="AlphaFoldDB" id="A0A1I5TB38"/>
<dbReference type="PROSITE" id="PS50887">
    <property type="entry name" value="GGDEF"/>
    <property type="match status" value="1"/>
</dbReference>
<evidence type="ECO:0000259" key="2">
    <source>
        <dbReference type="PROSITE" id="PS50887"/>
    </source>
</evidence>
<dbReference type="SUPFAM" id="SSF141868">
    <property type="entry name" value="EAL domain-like"/>
    <property type="match status" value="1"/>
</dbReference>
<dbReference type="NCBIfam" id="TIGR00254">
    <property type="entry name" value="GGDEF"/>
    <property type="match status" value="1"/>
</dbReference>
<name>A0A1I5TB38_9GAMM</name>
<dbReference type="PANTHER" id="PTHR33121:SF79">
    <property type="entry name" value="CYCLIC DI-GMP PHOSPHODIESTERASE PDED-RELATED"/>
    <property type="match status" value="1"/>
</dbReference>
<dbReference type="EMBL" id="FOWR01000025">
    <property type="protein sequence ID" value="SFP80265.1"/>
    <property type="molecule type" value="Genomic_DNA"/>
</dbReference>
<feature type="domain" description="GGDEF" evidence="2">
    <location>
        <begin position="261"/>
        <end position="391"/>
    </location>
</feature>
<dbReference type="InterPro" id="IPR035919">
    <property type="entry name" value="EAL_sf"/>
</dbReference>
<dbReference type="InterPro" id="IPR001633">
    <property type="entry name" value="EAL_dom"/>
</dbReference>
<dbReference type="Gene3D" id="3.20.20.450">
    <property type="entry name" value="EAL domain"/>
    <property type="match status" value="1"/>
</dbReference>
<dbReference type="InterPro" id="IPR043128">
    <property type="entry name" value="Rev_trsase/Diguanyl_cyclase"/>
</dbReference>
<dbReference type="SMART" id="SM00267">
    <property type="entry name" value="GGDEF"/>
    <property type="match status" value="1"/>
</dbReference>
<dbReference type="CDD" id="cd01949">
    <property type="entry name" value="GGDEF"/>
    <property type="match status" value="1"/>
</dbReference>
<dbReference type="GeneID" id="35870257"/>
<proteinExistence type="predicted"/>
<dbReference type="InterPro" id="IPR050706">
    <property type="entry name" value="Cyclic-di-GMP_PDE-like"/>
</dbReference>
<dbReference type="RefSeq" id="WP_074927659.1">
    <property type="nucleotide sequence ID" value="NZ_FOWR01000025.1"/>
</dbReference>
<feature type="domain" description="EAL" evidence="1">
    <location>
        <begin position="400"/>
        <end position="644"/>
    </location>
</feature>
<accession>A0A1I5TB38</accession>